<dbReference type="GO" id="GO:0005524">
    <property type="term" value="F:ATP binding"/>
    <property type="evidence" value="ECO:0007669"/>
    <property type="project" value="InterPro"/>
</dbReference>
<dbReference type="Gene3D" id="1.25.40.10">
    <property type="entry name" value="Tetratricopeptide repeat domain"/>
    <property type="match status" value="2"/>
</dbReference>
<keyword evidence="1" id="KW-0802">TPR repeat</keyword>
<dbReference type="Gene3D" id="1.10.510.10">
    <property type="entry name" value="Transferase(Phosphotransferase) domain 1"/>
    <property type="match status" value="1"/>
</dbReference>
<dbReference type="PROSITE" id="PS50005">
    <property type="entry name" value="TPR"/>
    <property type="match status" value="1"/>
</dbReference>
<dbReference type="HOGENOM" id="CLU_000288_7_37_1"/>
<reference evidence="3 4" key="1">
    <citation type="submission" date="2014-04" db="EMBL/GenBank/DDBJ databases">
        <authorList>
            <consortium name="DOE Joint Genome Institute"/>
            <person name="Kuo A."/>
            <person name="Girlanda M."/>
            <person name="Perotto S."/>
            <person name="Kohler A."/>
            <person name="Nagy L.G."/>
            <person name="Floudas D."/>
            <person name="Copeland A."/>
            <person name="Barry K.W."/>
            <person name="Cichocki N."/>
            <person name="Veneault-Fourrey C."/>
            <person name="LaButti K."/>
            <person name="Lindquist E.A."/>
            <person name="Lipzen A."/>
            <person name="Lundell T."/>
            <person name="Morin E."/>
            <person name="Murat C."/>
            <person name="Sun H."/>
            <person name="Tunlid A."/>
            <person name="Henrissat B."/>
            <person name="Grigoriev I.V."/>
            <person name="Hibbett D.S."/>
            <person name="Martin F."/>
            <person name="Nordberg H.P."/>
            <person name="Cantor M.N."/>
            <person name="Hua S.X."/>
        </authorList>
    </citation>
    <scope>NUCLEOTIDE SEQUENCE [LARGE SCALE GENOMIC DNA]</scope>
    <source>
        <strain evidence="3 4">MUT 4182</strain>
    </source>
</reference>
<dbReference type="InterPro" id="IPR000719">
    <property type="entry name" value="Prot_kinase_dom"/>
</dbReference>
<name>A0A0C3L9B3_9AGAM</name>
<dbReference type="InterPro" id="IPR019734">
    <property type="entry name" value="TPR_rpt"/>
</dbReference>
<dbReference type="GO" id="GO:0005737">
    <property type="term" value="C:cytoplasm"/>
    <property type="evidence" value="ECO:0007669"/>
    <property type="project" value="TreeGrafter"/>
</dbReference>
<reference evidence="4" key="2">
    <citation type="submission" date="2015-01" db="EMBL/GenBank/DDBJ databases">
        <title>Evolutionary Origins and Diversification of the Mycorrhizal Mutualists.</title>
        <authorList>
            <consortium name="DOE Joint Genome Institute"/>
            <consortium name="Mycorrhizal Genomics Consortium"/>
            <person name="Kohler A."/>
            <person name="Kuo A."/>
            <person name="Nagy L.G."/>
            <person name="Floudas D."/>
            <person name="Copeland A."/>
            <person name="Barry K.W."/>
            <person name="Cichocki N."/>
            <person name="Veneault-Fourrey C."/>
            <person name="LaButti K."/>
            <person name="Lindquist E.A."/>
            <person name="Lipzen A."/>
            <person name="Lundell T."/>
            <person name="Morin E."/>
            <person name="Murat C."/>
            <person name="Riley R."/>
            <person name="Ohm R."/>
            <person name="Sun H."/>
            <person name="Tunlid A."/>
            <person name="Henrissat B."/>
            <person name="Grigoriev I.V."/>
            <person name="Hibbett D.S."/>
            <person name="Martin F."/>
        </authorList>
    </citation>
    <scope>NUCLEOTIDE SEQUENCE [LARGE SCALE GENOMIC DNA]</scope>
    <source>
        <strain evidence="4">MUT 4182</strain>
    </source>
</reference>
<dbReference type="Pfam" id="PF13374">
    <property type="entry name" value="TPR_10"/>
    <property type="match status" value="1"/>
</dbReference>
<gene>
    <name evidence="3" type="ORF">M407DRAFT_20487</name>
</gene>
<dbReference type="EMBL" id="KN822972">
    <property type="protein sequence ID" value="KIO30423.1"/>
    <property type="molecule type" value="Genomic_DNA"/>
</dbReference>
<protein>
    <recommendedName>
        <fullName evidence="2">Protein kinase domain-containing protein</fullName>
    </recommendedName>
</protein>
<dbReference type="InterPro" id="IPR008271">
    <property type="entry name" value="Ser/Thr_kinase_AS"/>
</dbReference>
<accession>A0A0C3L9B3</accession>
<dbReference type="PROSITE" id="PS50011">
    <property type="entry name" value="PROTEIN_KINASE_DOM"/>
    <property type="match status" value="1"/>
</dbReference>
<dbReference type="OrthoDB" id="431454at2759"/>
<dbReference type="InterPro" id="IPR050167">
    <property type="entry name" value="Ser_Thr_protein_kinase"/>
</dbReference>
<dbReference type="STRING" id="1051891.A0A0C3L9B3"/>
<dbReference type="Pfam" id="PF13424">
    <property type="entry name" value="TPR_12"/>
    <property type="match status" value="2"/>
</dbReference>
<dbReference type="GO" id="GO:0004672">
    <property type="term" value="F:protein kinase activity"/>
    <property type="evidence" value="ECO:0007669"/>
    <property type="project" value="InterPro"/>
</dbReference>
<evidence type="ECO:0000256" key="1">
    <source>
        <dbReference type="PROSITE-ProRule" id="PRU00339"/>
    </source>
</evidence>
<dbReference type="InterPro" id="IPR011990">
    <property type="entry name" value="TPR-like_helical_dom_sf"/>
</dbReference>
<dbReference type="Pfam" id="PF14938">
    <property type="entry name" value="SNAP"/>
    <property type="match status" value="1"/>
</dbReference>
<dbReference type="GO" id="GO:0007165">
    <property type="term" value="P:signal transduction"/>
    <property type="evidence" value="ECO:0007669"/>
    <property type="project" value="TreeGrafter"/>
</dbReference>
<evidence type="ECO:0000313" key="3">
    <source>
        <dbReference type="EMBL" id="KIO30423.1"/>
    </source>
</evidence>
<dbReference type="PANTHER" id="PTHR23257">
    <property type="entry name" value="SERINE-THREONINE PROTEIN KINASE"/>
    <property type="match status" value="1"/>
</dbReference>
<dbReference type="SMART" id="SM00220">
    <property type="entry name" value="S_TKc"/>
    <property type="match status" value="1"/>
</dbReference>
<sequence length="883" mass="98846">MSNALETRSLERAKRSAREVFESLSNLRVNPTRIKPIGNDVRSSGGQGDVILAALDPDPSQSDHNDDSHQVEGQFHVAVKKLKFDESRDSEKFFKSFANEVEVQSKLSHPNVVKMLGFVEDMENSVASMLYQWEENGNLRELLRSGEWEIPERLSLIQDVADGLEYLHSRDPPICHGDLKSLNILVASNYRAMITDFGSARFVRRTDRKGENKPGRPDSLREIVAHGDGEPTQAKPDIQNDQLTLTGPAWSLRWAAPEVLLGEDPGLPSDIWALGWICWEAMTDCLPFSDLYWEPAITVRIFQGKLPSIRANAQLSHVIKLCSLITDCWKHAPSKRPSALSCRKEISWMPISIPTAKNKDGSRKIRSAMLLYKLGEMHRMRDENVKALSFLREALEVAKSTGDSKYIGMSLIRIGHVHMACSHPHDAELAYMQARDACISTGHESGRAEALNGLGAVLSAWSRHEEAEAAYQEARTISISHGDIRSRVDALEGLGALLSDQSRYAEAILCYTEAMDICDTSSDLHAKAHTALGLAIIHRAQSEHTKCETLLDEARTMYTRIGDRRGQAHVLVELGHLHSVRSQYTEAEACFTQAHNIFDQINFQRGVASCFAAMGNVHRARSHWADAIEFYHRAAEAYERIGEKHGRANVLLALGHIQRLRSQFEDAERWYIAARDTYHEIGDQHGRANVLLGLGEIYSIRSSTQQSEAEALYVEAREIFGAVGDELGGANALLRLADLQRTQRKYTEAETAYTESRHVYQRIGNRLGITNALLGLGHINLARDNYPVARSMYWEARVNYIEIGDGLGAANALVGLGNVYLNQGDHLEAEKLYIKALEEYRHLNNRRGIDVVEFFLGMVRATCRQQSAKERGILPSARNEVSQ</sequence>
<dbReference type="SUPFAM" id="SSF56112">
    <property type="entry name" value="Protein kinase-like (PK-like)"/>
    <property type="match status" value="1"/>
</dbReference>
<feature type="domain" description="Protein kinase" evidence="2">
    <location>
        <begin position="36"/>
        <end position="349"/>
    </location>
</feature>
<evidence type="ECO:0000313" key="4">
    <source>
        <dbReference type="Proteomes" id="UP000054248"/>
    </source>
</evidence>
<evidence type="ECO:0000259" key="2">
    <source>
        <dbReference type="PROSITE" id="PS50011"/>
    </source>
</evidence>
<feature type="repeat" description="TPR" evidence="1">
    <location>
        <begin position="810"/>
        <end position="843"/>
    </location>
</feature>
<dbReference type="AlphaFoldDB" id="A0A0C3L9B3"/>
<dbReference type="InterPro" id="IPR011009">
    <property type="entry name" value="Kinase-like_dom_sf"/>
</dbReference>
<dbReference type="PROSITE" id="PS00108">
    <property type="entry name" value="PROTEIN_KINASE_ST"/>
    <property type="match status" value="1"/>
</dbReference>
<dbReference type="Pfam" id="PF00069">
    <property type="entry name" value="Pkinase"/>
    <property type="match status" value="1"/>
</dbReference>
<keyword evidence="4" id="KW-1185">Reference proteome</keyword>
<proteinExistence type="predicted"/>
<dbReference type="Proteomes" id="UP000054248">
    <property type="component" value="Unassembled WGS sequence"/>
</dbReference>
<dbReference type="SUPFAM" id="SSF48452">
    <property type="entry name" value="TPR-like"/>
    <property type="match status" value="3"/>
</dbReference>
<organism evidence="3 4">
    <name type="scientific">Tulasnella calospora MUT 4182</name>
    <dbReference type="NCBI Taxonomy" id="1051891"/>
    <lineage>
        <taxon>Eukaryota</taxon>
        <taxon>Fungi</taxon>
        <taxon>Dikarya</taxon>
        <taxon>Basidiomycota</taxon>
        <taxon>Agaricomycotina</taxon>
        <taxon>Agaricomycetes</taxon>
        <taxon>Cantharellales</taxon>
        <taxon>Tulasnellaceae</taxon>
        <taxon>Tulasnella</taxon>
    </lineage>
</organism>
<dbReference type="SMART" id="SM00028">
    <property type="entry name" value="TPR"/>
    <property type="match status" value="8"/>
</dbReference>